<protein>
    <submittedName>
        <fullName evidence="2">Uncharacterized protein</fullName>
    </submittedName>
</protein>
<sequence>MRGLCTTWRDKHHITKENFKSNYRWREMRGKWGWPVLRSKSSLAGRGMSGFSRIMETVCGWPGAWSESMVTTFSAARDASVIIKGPIKLG</sequence>
<dbReference type="AlphaFoldDB" id="A0A915JW83"/>
<evidence type="ECO:0000313" key="2">
    <source>
        <dbReference type="WBParaSite" id="nRc.2.0.1.t30680-RA"/>
    </source>
</evidence>
<dbReference type="Proteomes" id="UP000887565">
    <property type="component" value="Unplaced"/>
</dbReference>
<reference evidence="2" key="1">
    <citation type="submission" date="2022-11" db="UniProtKB">
        <authorList>
            <consortium name="WormBaseParasite"/>
        </authorList>
    </citation>
    <scope>IDENTIFICATION</scope>
</reference>
<evidence type="ECO:0000313" key="1">
    <source>
        <dbReference type="Proteomes" id="UP000887565"/>
    </source>
</evidence>
<name>A0A915JW83_ROMCU</name>
<organism evidence="1 2">
    <name type="scientific">Romanomermis culicivorax</name>
    <name type="common">Nematode worm</name>
    <dbReference type="NCBI Taxonomy" id="13658"/>
    <lineage>
        <taxon>Eukaryota</taxon>
        <taxon>Metazoa</taxon>
        <taxon>Ecdysozoa</taxon>
        <taxon>Nematoda</taxon>
        <taxon>Enoplea</taxon>
        <taxon>Dorylaimia</taxon>
        <taxon>Mermithida</taxon>
        <taxon>Mermithoidea</taxon>
        <taxon>Mermithidae</taxon>
        <taxon>Romanomermis</taxon>
    </lineage>
</organism>
<proteinExistence type="predicted"/>
<accession>A0A915JW83</accession>
<keyword evidence="1" id="KW-1185">Reference proteome</keyword>
<dbReference type="WBParaSite" id="nRc.2.0.1.t30680-RA">
    <property type="protein sequence ID" value="nRc.2.0.1.t30680-RA"/>
    <property type="gene ID" value="nRc.2.0.1.g30680"/>
</dbReference>